<dbReference type="Gene3D" id="3.90.245.10">
    <property type="entry name" value="Ribonucleoside hydrolase-like"/>
    <property type="match status" value="1"/>
</dbReference>
<evidence type="ECO:0000313" key="4">
    <source>
        <dbReference type="EMBL" id="PIZ63504.1"/>
    </source>
</evidence>
<dbReference type="GO" id="GO:0005829">
    <property type="term" value="C:cytosol"/>
    <property type="evidence" value="ECO:0007669"/>
    <property type="project" value="TreeGrafter"/>
</dbReference>
<keyword evidence="1" id="KW-0378">Hydrolase</keyword>
<gene>
    <name evidence="4" type="ORF">COY16_01595</name>
</gene>
<evidence type="ECO:0000259" key="3">
    <source>
        <dbReference type="Pfam" id="PF01156"/>
    </source>
</evidence>
<keyword evidence="2" id="KW-0326">Glycosidase</keyword>
<dbReference type="Pfam" id="PF01156">
    <property type="entry name" value="IU_nuc_hydro"/>
    <property type="match status" value="1"/>
</dbReference>
<dbReference type="GO" id="GO:0006152">
    <property type="term" value="P:purine nucleoside catabolic process"/>
    <property type="evidence" value="ECO:0007669"/>
    <property type="project" value="TreeGrafter"/>
</dbReference>
<dbReference type="AlphaFoldDB" id="A0A2M7U0B8"/>
<evidence type="ECO:0000313" key="5">
    <source>
        <dbReference type="Proteomes" id="UP000228503"/>
    </source>
</evidence>
<accession>A0A2M7U0B8</accession>
<sequence length="302" mass="32816">MKTNLWIDTDMGNDDIMAISMLFLSNKTSIKGISLVNGVSSVNRGYENINVLLTYCGVNIPILSGYTTALVPNNTTFPIQDRKRAENLTLLSNLGIPKNKLKNDKQIGVKSIASFISKNITILALGPLTNLASIIQNQGAKFKNNVNQIILMGGGLKKGNVPPSRKAEYNIWLDPQAAQIVFNSGIPIIMVGIDATSCVPNSKEFVSLISEIQPNTIFGKIIKAITLGNTTDFDYFYDPLAASLLFNSTIQTDSKQGQINVSLKGDDIGTTYLNACSNGNVKVVTNVNSERFFSLLIDLMTL</sequence>
<dbReference type="InterPro" id="IPR001910">
    <property type="entry name" value="Inosine/uridine_hydrolase_dom"/>
</dbReference>
<reference evidence="5" key="1">
    <citation type="submission" date="2017-09" db="EMBL/GenBank/DDBJ databases">
        <title>Depth-based differentiation of microbial function through sediment-hosted aquifers and enrichment of novel symbionts in the deep terrestrial subsurface.</title>
        <authorList>
            <person name="Probst A.J."/>
            <person name="Ladd B."/>
            <person name="Jarett J.K."/>
            <person name="Geller-Mcgrath D.E."/>
            <person name="Sieber C.M.K."/>
            <person name="Emerson J.B."/>
            <person name="Anantharaman K."/>
            <person name="Thomas B.C."/>
            <person name="Malmstrom R."/>
            <person name="Stieglmeier M."/>
            <person name="Klingl A."/>
            <person name="Woyke T."/>
            <person name="Ryan C.M."/>
            <person name="Banfield J.F."/>
        </authorList>
    </citation>
    <scope>NUCLEOTIDE SEQUENCE [LARGE SCALE GENOMIC DNA]</scope>
</reference>
<dbReference type="EMBL" id="PFOB01000019">
    <property type="protein sequence ID" value="PIZ63504.1"/>
    <property type="molecule type" value="Genomic_DNA"/>
</dbReference>
<dbReference type="SUPFAM" id="SSF53590">
    <property type="entry name" value="Nucleoside hydrolase"/>
    <property type="match status" value="1"/>
</dbReference>
<dbReference type="Proteomes" id="UP000228503">
    <property type="component" value="Unassembled WGS sequence"/>
</dbReference>
<feature type="domain" description="Inosine/uridine-preferring nucleoside hydrolase" evidence="3">
    <location>
        <begin position="5"/>
        <end position="293"/>
    </location>
</feature>
<dbReference type="GO" id="GO:0008477">
    <property type="term" value="F:purine nucleosidase activity"/>
    <property type="evidence" value="ECO:0007669"/>
    <property type="project" value="TreeGrafter"/>
</dbReference>
<evidence type="ECO:0000256" key="1">
    <source>
        <dbReference type="ARBA" id="ARBA00022801"/>
    </source>
</evidence>
<evidence type="ECO:0000256" key="2">
    <source>
        <dbReference type="ARBA" id="ARBA00023295"/>
    </source>
</evidence>
<proteinExistence type="predicted"/>
<dbReference type="PANTHER" id="PTHR12304">
    <property type="entry name" value="INOSINE-URIDINE PREFERRING NUCLEOSIDE HYDROLASE"/>
    <property type="match status" value="1"/>
</dbReference>
<dbReference type="PANTHER" id="PTHR12304:SF4">
    <property type="entry name" value="URIDINE NUCLEOSIDASE"/>
    <property type="match status" value="1"/>
</dbReference>
<comment type="caution">
    <text evidence="4">The sequence shown here is derived from an EMBL/GenBank/DDBJ whole genome shotgun (WGS) entry which is preliminary data.</text>
</comment>
<name>A0A2M7U0B8_9BACT</name>
<protein>
    <recommendedName>
        <fullName evidence="3">Inosine/uridine-preferring nucleoside hydrolase domain-containing protein</fullName>
    </recommendedName>
</protein>
<dbReference type="InterPro" id="IPR036452">
    <property type="entry name" value="Ribo_hydro-like"/>
</dbReference>
<organism evidence="4 5">
    <name type="scientific">Candidatus Roizmanbacteria bacterium CG_4_10_14_0_2_um_filter_39_13</name>
    <dbReference type="NCBI Taxonomy" id="1974825"/>
    <lineage>
        <taxon>Bacteria</taxon>
        <taxon>Candidatus Roizmaniibacteriota</taxon>
    </lineage>
</organism>
<dbReference type="InterPro" id="IPR023186">
    <property type="entry name" value="IUNH"/>
</dbReference>